<dbReference type="SMART" id="SM00507">
    <property type="entry name" value="HNHc"/>
    <property type="match status" value="1"/>
</dbReference>
<keyword evidence="2" id="KW-0255">Endonuclease</keyword>
<name>A0A6M3J1Y1_9ZZZZ</name>
<dbReference type="InterPro" id="IPR002711">
    <property type="entry name" value="HNH"/>
</dbReference>
<dbReference type="CDD" id="cd00085">
    <property type="entry name" value="HNHc"/>
    <property type="match status" value="1"/>
</dbReference>
<proteinExistence type="predicted"/>
<organism evidence="2">
    <name type="scientific">viral metagenome</name>
    <dbReference type="NCBI Taxonomy" id="1070528"/>
    <lineage>
        <taxon>unclassified sequences</taxon>
        <taxon>metagenomes</taxon>
        <taxon>organismal metagenomes</taxon>
    </lineage>
</organism>
<dbReference type="Pfam" id="PF01844">
    <property type="entry name" value="HNH"/>
    <property type="match status" value="1"/>
</dbReference>
<dbReference type="GO" id="GO:0008270">
    <property type="term" value="F:zinc ion binding"/>
    <property type="evidence" value="ECO:0007669"/>
    <property type="project" value="InterPro"/>
</dbReference>
<evidence type="ECO:0000259" key="1">
    <source>
        <dbReference type="SMART" id="SM00507"/>
    </source>
</evidence>
<feature type="domain" description="HNH nuclease" evidence="1">
    <location>
        <begin position="21"/>
        <end position="83"/>
    </location>
</feature>
<dbReference type="Gene3D" id="1.10.30.50">
    <property type="match status" value="1"/>
</dbReference>
<dbReference type="GO" id="GO:0003676">
    <property type="term" value="F:nucleic acid binding"/>
    <property type="evidence" value="ECO:0007669"/>
    <property type="project" value="InterPro"/>
</dbReference>
<gene>
    <name evidence="2" type="ORF">MM415B00619_0007</name>
</gene>
<evidence type="ECO:0000313" key="2">
    <source>
        <dbReference type="EMBL" id="QJA63528.1"/>
    </source>
</evidence>
<dbReference type="EMBL" id="MT141499">
    <property type="protein sequence ID" value="QJA63528.1"/>
    <property type="molecule type" value="Genomic_DNA"/>
</dbReference>
<accession>A0A6M3J1Y1</accession>
<keyword evidence="2" id="KW-0378">Hydrolase</keyword>
<sequence length="115" mass="13428">MNKIRYNKYMAKWQANKRFGGLRDIVLERDDFSCVECDMNNEQHIVIFGRGITVDHIDGNGRYSKTPNNTLDNLQTLCLRCHGKKDRQRGRSFYELPLASQKKKLKNLKHNKEGG</sequence>
<dbReference type="InterPro" id="IPR003615">
    <property type="entry name" value="HNH_nuc"/>
</dbReference>
<dbReference type="AlphaFoldDB" id="A0A6M3J1Y1"/>
<reference evidence="2" key="1">
    <citation type="submission" date="2020-03" db="EMBL/GenBank/DDBJ databases">
        <title>The deep terrestrial virosphere.</title>
        <authorList>
            <person name="Holmfeldt K."/>
            <person name="Nilsson E."/>
            <person name="Simone D."/>
            <person name="Lopez-Fernandez M."/>
            <person name="Wu X."/>
            <person name="de Brujin I."/>
            <person name="Lundin D."/>
            <person name="Andersson A."/>
            <person name="Bertilsson S."/>
            <person name="Dopson M."/>
        </authorList>
    </citation>
    <scope>NUCLEOTIDE SEQUENCE</scope>
    <source>
        <strain evidence="2">MM415B00619</strain>
    </source>
</reference>
<protein>
    <submittedName>
        <fullName evidence="2">Putative homing endonuclease</fullName>
    </submittedName>
</protein>
<keyword evidence="2" id="KW-0540">Nuclease</keyword>
<dbReference type="GO" id="GO:0004519">
    <property type="term" value="F:endonuclease activity"/>
    <property type="evidence" value="ECO:0007669"/>
    <property type="project" value="UniProtKB-KW"/>
</dbReference>